<feature type="compositionally biased region" description="Pro residues" evidence="1">
    <location>
        <begin position="228"/>
        <end position="237"/>
    </location>
</feature>
<organism evidence="4 5">
    <name type="scientific">Rhizoctonia solani</name>
    <dbReference type="NCBI Taxonomy" id="456999"/>
    <lineage>
        <taxon>Eukaryota</taxon>
        <taxon>Fungi</taxon>
        <taxon>Dikarya</taxon>
        <taxon>Basidiomycota</taxon>
        <taxon>Agaricomycotina</taxon>
        <taxon>Agaricomycetes</taxon>
        <taxon>Cantharellales</taxon>
        <taxon>Ceratobasidiaceae</taxon>
        <taxon>Rhizoctonia</taxon>
    </lineage>
</organism>
<feature type="signal peptide" evidence="2">
    <location>
        <begin position="1"/>
        <end position="20"/>
    </location>
</feature>
<evidence type="ECO:0000256" key="2">
    <source>
        <dbReference type="SAM" id="SignalP"/>
    </source>
</evidence>
<comment type="caution">
    <text evidence="4">The sequence shown here is derived from an EMBL/GenBank/DDBJ whole genome shotgun (WGS) entry which is preliminary data.</text>
</comment>
<keyword evidence="2" id="KW-0732">Signal</keyword>
<protein>
    <submittedName>
        <fullName evidence="4">Uncharacterized protein</fullName>
    </submittedName>
</protein>
<proteinExistence type="predicted"/>
<evidence type="ECO:0000256" key="1">
    <source>
        <dbReference type="SAM" id="MobiDB-lite"/>
    </source>
</evidence>
<evidence type="ECO:0000313" key="4">
    <source>
        <dbReference type="EMBL" id="CAE6455821.1"/>
    </source>
</evidence>
<feature type="compositionally biased region" description="Pro residues" evidence="1">
    <location>
        <begin position="195"/>
        <end position="211"/>
    </location>
</feature>
<feature type="region of interest" description="Disordered" evidence="1">
    <location>
        <begin position="95"/>
        <end position="333"/>
    </location>
</feature>
<dbReference type="Proteomes" id="UP000663853">
    <property type="component" value="Unassembled WGS sequence"/>
</dbReference>
<feature type="chain" id="PRO_5036430407" evidence="2">
    <location>
        <begin position="21"/>
        <end position="333"/>
    </location>
</feature>
<feature type="compositionally biased region" description="Pro residues" evidence="1">
    <location>
        <begin position="142"/>
        <end position="160"/>
    </location>
</feature>
<dbReference type="EMBL" id="CAJMXA010001247">
    <property type="protein sequence ID" value="CAE6455821.1"/>
    <property type="molecule type" value="Genomic_DNA"/>
</dbReference>
<dbReference type="AlphaFoldDB" id="A0A8H3BEI9"/>
<accession>A0A8H3BEI9</accession>
<feature type="compositionally biased region" description="Pro residues" evidence="1">
    <location>
        <begin position="168"/>
        <end position="184"/>
    </location>
</feature>
<gene>
    <name evidence="3" type="ORF">RDB_LOCUS54829</name>
    <name evidence="4" type="ORF">RDB_LOCUS54834</name>
</gene>
<feature type="compositionally biased region" description="Polar residues" evidence="1">
    <location>
        <begin position="33"/>
        <end position="43"/>
    </location>
</feature>
<sequence>MFKLTRAFVIAAAVSSSVLCAPVPQDVGKPISTGQSADPSATASIVFGPTPQNPNYQSRPTGLCIVPALAKDAGLSQGQEPLTVQQAIKLCPEASTVTVSSKNSKRDLKDPNIVPPAPSPTPEPHPDAPHPVRSVGEHPPNAEVPPKPTNEPLPDAPQPPVARGLPPQSMPVPQLTPEPLPGAPQPHVARDLPPQHQPEPSPLPSPVPQPKGPHSVAARSDDGQPPKVETPPQPSPKPQSDAPQPHAARDVPLHPVPEPQPSPMPLPDTPRPVTVRSESEPHLEPQAAPQPSPQPDRQPGAPHAVTARSTPNAEVPHHAQPLPATMPRPSQLV</sequence>
<feature type="compositionally biased region" description="Pro residues" evidence="1">
    <location>
        <begin position="113"/>
        <end position="123"/>
    </location>
</feature>
<evidence type="ECO:0000313" key="5">
    <source>
        <dbReference type="Proteomes" id="UP000663853"/>
    </source>
</evidence>
<name>A0A8H3BEI9_9AGAM</name>
<dbReference type="PRINTS" id="PR01217">
    <property type="entry name" value="PRICHEXTENSN"/>
</dbReference>
<dbReference type="EMBL" id="CAJMXA010001247">
    <property type="protein sequence ID" value="CAE6455760.1"/>
    <property type="molecule type" value="Genomic_DNA"/>
</dbReference>
<evidence type="ECO:0000313" key="3">
    <source>
        <dbReference type="EMBL" id="CAE6455760.1"/>
    </source>
</evidence>
<reference evidence="4" key="1">
    <citation type="submission" date="2021-01" db="EMBL/GenBank/DDBJ databases">
        <authorList>
            <person name="Kaushik A."/>
        </authorList>
    </citation>
    <scope>NUCLEOTIDE SEQUENCE</scope>
    <source>
        <strain evidence="4">AG6-10EEA</strain>
    </source>
</reference>
<feature type="compositionally biased region" description="Pro residues" evidence="1">
    <location>
        <begin position="254"/>
        <end position="270"/>
    </location>
</feature>
<feature type="region of interest" description="Disordered" evidence="1">
    <location>
        <begin position="33"/>
        <end position="55"/>
    </location>
</feature>